<evidence type="ECO:0000256" key="2">
    <source>
        <dbReference type="ARBA" id="ARBA00005581"/>
    </source>
</evidence>
<dbReference type="Proteomes" id="UP000030748">
    <property type="component" value="Unassembled WGS sequence"/>
</dbReference>
<gene>
    <name evidence="7" type="ORF">MIMGU_mgv1a025879mg</name>
</gene>
<dbReference type="EMBL" id="KI630509">
    <property type="protein sequence ID" value="EYU38072.1"/>
    <property type="molecule type" value="Genomic_DNA"/>
</dbReference>
<reference evidence="7 8" key="1">
    <citation type="journal article" date="2013" name="Proc. Natl. Acad. Sci. U.S.A.">
        <title>Fine-scale variation in meiotic recombination in Mimulus inferred from population shotgun sequencing.</title>
        <authorList>
            <person name="Hellsten U."/>
            <person name="Wright K.M."/>
            <person name="Jenkins J."/>
            <person name="Shu S."/>
            <person name="Yuan Y."/>
            <person name="Wessler S.R."/>
            <person name="Schmutz J."/>
            <person name="Willis J.H."/>
            <person name="Rokhsar D.S."/>
        </authorList>
    </citation>
    <scope>NUCLEOTIDE SEQUENCE [LARGE SCALE GENOMIC DNA]</scope>
    <source>
        <strain evidence="8">cv. DUN x IM62</strain>
    </source>
</reference>
<evidence type="ECO:0000256" key="1">
    <source>
        <dbReference type="ARBA" id="ARBA00004613"/>
    </source>
</evidence>
<protein>
    <recommendedName>
        <fullName evidence="6">S-protein homolog</fullName>
    </recommendedName>
</protein>
<feature type="non-terminal residue" evidence="7">
    <location>
        <position position="1"/>
    </location>
</feature>
<dbReference type="Pfam" id="PF05938">
    <property type="entry name" value="Self-incomp_S1"/>
    <property type="match status" value="1"/>
</dbReference>
<dbReference type="GO" id="GO:0060320">
    <property type="term" value="P:rejection of self pollen"/>
    <property type="evidence" value="ECO:0007669"/>
    <property type="project" value="UniProtKB-KW"/>
</dbReference>
<keyword evidence="3 6" id="KW-0713">Self-incompatibility</keyword>
<evidence type="ECO:0000256" key="3">
    <source>
        <dbReference type="ARBA" id="ARBA00022471"/>
    </source>
</evidence>
<evidence type="ECO:0000256" key="5">
    <source>
        <dbReference type="ARBA" id="ARBA00022729"/>
    </source>
</evidence>
<dbReference type="InterPro" id="IPR010264">
    <property type="entry name" value="Self-incomp_S1"/>
</dbReference>
<comment type="subcellular location">
    <subcellularLocation>
        <location evidence="1 6">Secreted</location>
    </subcellularLocation>
</comment>
<comment type="similarity">
    <text evidence="2 6">Belongs to the plant self-incompatibility (S1) protein family.</text>
</comment>
<proteinExistence type="inferred from homology"/>
<keyword evidence="4 6" id="KW-0964">Secreted</keyword>
<evidence type="ECO:0000256" key="4">
    <source>
        <dbReference type="ARBA" id="ARBA00022525"/>
    </source>
</evidence>
<organism evidence="7 8">
    <name type="scientific">Erythranthe guttata</name>
    <name type="common">Yellow monkey flower</name>
    <name type="synonym">Mimulus guttatus</name>
    <dbReference type="NCBI Taxonomy" id="4155"/>
    <lineage>
        <taxon>Eukaryota</taxon>
        <taxon>Viridiplantae</taxon>
        <taxon>Streptophyta</taxon>
        <taxon>Embryophyta</taxon>
        <taxon>Tracheophyta</taxon>
        <taxon>Spermatophyta</taxon>
        <taxon>Magnoliopsida</taxon>
        <taxon>eudicotyledons</taxon>
        <taxon>Gunneridae</taxon>
        <taxon>Pentapetalae</taxon>
        <taxon>asterids</taxon>
        <taxon>lamiids</taxon>
        <taxon>Lamiales</taxon>
        <taxon>Phrymaceae</taxon>
        <taxon>Erythranthe</taxon>
    </lineage>
</organism>
<dbReference type="PANTHER" id="PTHR31232:SF61">
    <property type="entry name" value="S-PROTEIN HOMOLOG"/>
    <property type="match status" value="1"/>
</dbReference>
<accession>A0A022RCJ8</accession>
<keyword evidence="8" id="KW-1185">Reference proteome</keyword>
<sequence>YVVNNLPASSPPLLLTCASKDDKLGNHTLYVNQDFHFHFCESVFADTTFACEFRWESKKKLFDVFNAARRKLCGKDNFCYWAAKTDGIYFSNDN</sequence>
<name>A0A022RCJ8_ERYGU</name>
<dbReference type="eggNOG" id="ENOG502ST9X">
    <property type="taxonomic scope" value="Eukaryota"/>
</dbReference>
<evidence type="ECO:0000313" key="8">
    <source>
        <dbReference type="Proteomes" id="UP000030748"/>
    </source>
</evidence>
<evidence type="ECO:0000256" key="6">
    <source>
        <dbReference type="RuleBase" id="RU367044"/>
    </source>
</evidence>
<keyword evidence="5" id="KW-0732">Signal</keyword>
<dbReference type="AlphaFoldDB" id="A0A022RCJ8"/>
<dbReference type="PANTHER" id="PTHR31232">
    <property type="match status" value="1"/>
</dbReference>
<dbReference type="GO" id="GO:0005576">
    <property type="term" value="C:extracellular region"/>
    <property type="evidence" value="ECO:0007669"/>
    <property type="project" value="UniProtKB-SubCell"/>
</dbReference>
<evidence type="ECO:0000313" key="7">
    <source>
        <dbReference type="EMBL" id="EYU38072.1"/>
    </source>
</evidence>